<dbReference type="InterPro" id="IPR001851">
    <property type="entry name" value="ABC_transp_permease"/>
</dbReference>
<feature type="transmembrane region" description="Helical" evidence="7">
    <location>
        <begin position="77"/>
        <end position="95"/>
    </location>
</feature>
<sequence>MSRETQPASAPARGAAVEETRTDPPTTAAPEPPARPRARWRLPRWAVPAAVVALLALLPFSTLPIPGVVDGPLNSSATLHLLATCLVFAGLATSYDLLYGRLGLLSFGHALYFAAGAYFAALLMELLRLPLVAAAPLAILGGTLLALLLGAVSLRVSGIALAMVTLAFAQAGSILVTRDPGRATGGEEGMSLDPHLVPDPLIGVVNTANLYWLAAGYAIVAVAVVWWLDTTPTGRVWRGIRANEQRVAVLGINPYPYKLAAFTVGAALASAGGVAYLLVLGGVTPTVTTAEFTLTLLVMVALGGAGTRWGPPLGAIVYTYVDHRLLELAASDSFDALPAVVRAPLSQPLFILGSLFVVMVFFFPGGLAALPGRLRGALRDRRPQSPRAADATPFRRSR</sequence>
<evidence type="ECO:0000256" key="7">
    <source>
        <dbReference type="SAM" id="Phobius"/>
    </source>
</evidence>
<keyword evidence="4 7" id="KW-1133">Transmembrane helix</keyword>
<proteinExistence type="predicted"/>
<dbReference type="EMBL" id="BAABDD010000009">
    <property type="protein sequence ID" value="GAA3744078.1"/>
    <property type="molecule type" value="Genomic_DNA"/>
</dbReference>
<dbReference type="PANTHER" id="PTHR30482:SF17">
    <property type="entry name" value="ABC TRANSPORTER ATP-BINDING PROTEIN"/>
    <property type="match status" value="1"/>
</dbReference>
<dbReference type="Proteomes" id="UP001500908">
    <property type="component" value="Unassembled WGS sequence"/>
</dbReference>
<feature type="transmembrane region" description="Helical" evidence="7">
    <location>
        <begin position="102"/>
        <end position="123"/>
    </location>
</feature>
<organism evidence="8 9">
    <name type="scientific">Salinactinospora qingdaonensis</name>
    <dbReference type="NCBI Taxonomy" id="702744"/>
    <lineage>
        <taxon>Bacteria</taxon>
        <taxon>Bacillati</taxon>
        <taxon>Actinomycetota</taxon>
        <taxon>Actinomycetes</taxon>
        <taxon>Streptosporangiales</taxon>
        <taxon>Nocardiopsidaceae</taxon>
        <taxon>Salinactinospora</taxon>
    </lineage>
</organism>
<protein>
    <recommendedName>
        <fullName evidence="10">Branched-chain amino acid transport system permease protein</fullName>
    </recommendedName>
</protein>
<feature type="transmembrane region" description="Helical" evidence="7">
    <location>
        <begin position="349"/>
        <end position="372"/>
    </location>
</feature>
<evidence type="ECO:0000256" key="1">
    <source>
        <dbReference type="ARBA" id="ARBA00004651"/>
    </source>
</evidence>
<dbReference type="RefSeq" id="WP_425567514.1">
    <property type="nucleotide sequence ID" value="NZ_BAABDD010000009.1"/>
</dbReference>
<feature type="transmembrane region" description="Helical" evidence="7">
    <location>
        <begin position="259"/>
        <end position="279"/>
    </location>
</feature>
<dbReference type="Pfam" id="PF02653">
    <property type="entry name" value="BPD_transp_2"/>
    <property type="match status" value="1"/>
</dbReference>
<gene>
    <name evidence="8" type="ORF">GCM10022402_24710</name>
</gene>
<keyword evidence="5 7" id="KW-0472">Membrane</keyword>
<evidence type="ECO:0000256" key="4">
    <source>
        <dbReference type="ARBA" id="ARBA00022989"/>
    </source>
</evidence>
<feature type="transmembrane region" description="Helical" evidence="7">
    <location>
        <begin position="45"/>
        <end position="65"/>
    </location>
</feature>
<evidence type="ECO:0000256" key="6">
    <source>
        <dbReference type="SAM" id="MobiDB-lite"/>
    </source>
</evidence>
<evidence type="ECO:0008006" key="10">
    <source>
        <dbReference type="Google" id="ProtNLM"/>
    </source>
</evidence>
<reference evidence="9" key="1">
    <citation type="journal article" date="2019" name="Int. J. Syst. Evol. Microbiol.">
        <title>The Global Catalogue of Microorganisms (GCM) 10K type strain sequencing project: providing services to taxonomists for standard genome sequencing and annotation.</title>
        <authorList>
            <consortium name="The Broad Institute Genomics Platform"/>
            <consortium name="The Broad Institute Genome Sequencing Center for Infectious Disease"/>
            <person name="Wu L."/>
            <person name="Ma J."/>
        </authorList>
    </citation>
    <scope>NUCLEOTIDE SEQUENCE [LARGE SCALE GENOMIC DNA]</scope>
    <source>
        <strain evidence="9">JCM 17137</strain>
    </source>
</reference>
<keyword evidence="3 7" id="KW-0812">Transmembrane</keyword>
<dbReference type="InterPro" id="IPR043428">
    <property type="entry name" value="LivM-like"/>
</dbReference>
<feature type="transmembrane region" description="Helical" evidence="7">
    <location>
        <begin position="129"/>
        <end position="149"/>
    </location>
</feature>
<keyword evidence="2" id="KW-1003">Cell membrane</keyword>
<comment type="caution">
    <text evidence="8">The sequence shown here is derived from an EMBL/GenBank/DDBJ whole genome shotgun (WGS) entry which is preliminary data.</text>
</comment>
<accession>A0ABP7FPC7</accession>
<evidence type="ECO:0000256" key="3">
    <source>
        <dbReference type="ARBA" id="ARBA00022692"/>
    </source>
</evidence>
<evidence type="ECO:0000313" key="8">
    <source>
        <dbReference type="EMBL" id="GAA3744078.1"/>
    </source>
</evidence>
<evidence type="ECO:0000256" key="2">
    <source>
        <dbReference type="ARBA" id="ARBA00022475"/>
    </source>
</evidence>
<feature type="transmembrane region" description="Helical" evidence="7">
    <location>
        <begin position="210"/>
        <end position="228"/>
    </location>
</feature>
<comment type="subcellular location">
    <subcellularLocation>
        <location evidence="1">Cell membrane</location>
        <topology evidence="1">Multi-pass membrane protein</topology>
    </subcellularLocation>
</comment>
<dbReference type="CDD" id="cd06581">
    <property type="entry name" value="TM_PBP1_LivM_like"/>
    <property type="match status" value="1"/>
</dbReference>
<name>A0ABP7FPC7_9ACTN</name>
<dbReference type="PANTHER" id="PTHR30482">
    <property type="entry name" value="HIGH-AFFINITY BRANCHED-CHAIN AMINO ACID TRANSPORT SYSTEM PERMEASE"/>
    <property type="match status" value="1"/>
</dbReference>
<evidence type="ECO:0000256" key="5">
    <source>
        <dbReference type="ARBA" id="ARBA00023136"/>
    </source>
</evidence>
<feature type="region of interest" description="Disordered" evidence="6">
    <location>
        <begin position="1"/>
        <end position="36"/>
    </location>
</feature>
<keyword evidence="9" id="KW-1185">Reference proteome</keyword>
<evidence type="ECO:0000313" key="9">
    <source>
        <dbReference type="Proteomes" id="UP001500908"/>
    </source>
</evidence>